<comment type="caution">
    <text evidence="2">The sequence shown here is derived from an EMBL/GenBank/DDBJ whole genome shotgun (WGS) entry which is preliminary data.</text>
</comment>
<organism evidence="2 3">
    <name type="scientific">Youxingia wuxianensis</name>
    <dbReference type="NCBI Taxonomy" id="2763678"/>
    <lineage>
        <taxon>Bacteria</taxon>
        <taxon>Bacillati</taxon>
        <taxon>Bacillota</taxon>
        <taxon>Clostridia</taxon>
        <taxon>Eubacteriales</taxon>
        <taxon>Oscillospiraceae</taxon>
        <taxon>Youxingia</taxon>
    </lineage>
</organism>
<evidence type="ECO:0000259" key="1">
    <source>
        <dbReference type="Pfam" id="PF22294"/>
    </source>
</evidence>
<accession>A0A926EP33</accession>
<dbReference type="Proteomes" id="UP000623678">
    <property type="component" value="Unassembled WGS sequence"/>
</dbReference>
<gene>
    <name evidence="2" type="ORF">H8705_04345</name>
</gene>
<dbReference type="Pfam" id="PF22294">
    <property type="entry name" value="DUF6966"/>
    <property type="match status" value="1"/>
</dbReference>
<dbReference type="InterPro" id="IPR054239">
    <property type="entry name" value="DUF6966"/>
</dbReference>
<evidence type="ECO:0000313" key="2">
    <source>
        <dbReference type="EMBL" id="MBC8584807.1"/>
    </source>
</evidence>
<reference evidence="2" key="1">
    <citation type="submission" date="2020-08" db="EMBL/GenBank/DDBJ databases">
        <title>Genome public.</title>
        <authorList>
            <person name="Liu C."/>
            <person name="Sun Q."/>
        </authorList>
    </citation>
    <scope>NUCLEOTIDE SEQUENCE</scope>
    <source>
        <strain evidence="2">NSJ-64</strain>
    </source>
</reference>
<dbReference type="EMBL" id="JACRTD010000003">
    <property type="protein sequence ID" value="MBC8584807.1"/>
    <property type="molecule type" value="Genomic_DNA"/>
</dbReference>
<name>A0A926EP33_9FIRM</name>
<dbReference type="RefSeq" id="WP_262394629.1">
    <property type="nucleotide sequence ID" value="NZ_JACRTD010000003.1"/>
</dbReference>
<keyword evidence="3" id="KW-1185">Reference proteome</keyword>
<evidence type="ECO:0000313" key="3">
    <source>
        <dbReference type="Proteomes" id="UP000623678"/>
    </source>
</evidence>
<sequence length="136" mass="15992">MKQTDIYTEALICLRSILQADHPEFKNWIDWLERDIQDWNQRREVAHHLRAYGGMGSFNDLPSMRGNHDYIFDFLKSVCYAFGHLYGKREGILPEALMEECLHDVEQAAYHPHKALNQAIAQHLRQGDLQENLDRL</sequence>
<dbReference type="AlphaFoldDB" id="A0A926EP33"/>
<protein>
    <recommendedName>
        <fullName evidence="1">DUF6966 domain-containing protein</fullName>
    </recommendedName>
</protein>
<feature type="domain" description="DUF6966" evidence="1">
    <location>
        <begin position="22"/>
        <end position="70"/>
    </location>
</feature>
<proteinExistence type="predicted"/>